<dbReference type="PANTHER" id="PTHR11614">
    <property type="entry name" value="PHOSPHOLIPASE-RELATED"/>
    <property type="match status" value="1"/>
</dbReference>
<proteinExistence type="predicted"/>
<dbReference type="InterPro" id="IPR029058">
    <property type="entry name" value="AB_hydrolase_fold"/>
</dbReference>
<feature type="domain" description="Serine aminopeptidase S33" evidence="1">
    <location>
        <begin position="42"/>
        <end position="266"/>
    </location>
</feature>
<protein>
    <submittedName>
        <fullName evidence="2">Alpha-beta hydrolase superfamily lysophospholipase</fullName>
    </submittedName>
</protein>
<dbReference type="InterPro" id="IPR051044">
    <property type="entry name" value="MAG_DAG_Lipase"/>
</dbReference>
<keyword evidence="2" id="KW-0378">Hydrolase</keyword>
<dbReference type="InterPro" id="IPR022742">
    <property type="entry name" value="Hydrolase_4"/>
</dbReference>
<keyword evidence="3" id="KW-1185">Reference proteome</keyword>
<dbReference type="OrthoDB" id="9806902at2"/>
<dbReference type="Pfam" id="PF12146">
    <property type="entry name" value="Hydrolase_4"/>
    <property type="match status" value="1"/>
</dbReference>
<accession>A0A4R2R3R6</accession>
<dbReference type="GO" id="GO:0016787">
    <property type="term" value="F:hydrolase activity"/>
    <property type="evidence" value="ECO:0007669"/>
    <property type="project" value="UniProtKB-KW"/>
</dbReference>
<dbReference type="AlphaFoldDB" id="A0A4R2R3R6"/>
<evidence type="ECO:0000259" key="1">
    <source>
        <dbReference type="Pfam" id="PF12146"/>
    </source>
</evidence>
<dbReference type="Proteomes" id="UP000294911">
    <property type="component" value="Unassembled WGS sequence"/>
</dbReference>
<comment type="caution">
    <text evidence="2">The sequence shown here is derived from an EMBL/GenBank/DDBJ whole genome shotgun (WGS) entry which is preliminary data.</text>
</comment>
<dbReference type="InterPro" id="IPR000073">
    <property type="entry name" value="AB_hydrolase_1"/>
</dbReference>
<dbReference type="PRINTS" id="PR00111">
    <property type="entry name" value="ABHYDROLASE"/>
</dbReference>
<gene>
    <name evidence="2" type="ORF">EV191_101457</name>
</gene>
<evidence type="ECO:0000313" key="2">
    <source>
        <dbReference type="EMBL" id="TCP56514.1"/>
    </source>
</evidence>
<dbReference type="SUPFAM" id="SSF53474">
    <property type="entry name" value="alpha/beta-Hydrolases"/>
    <property type="match status" value="1"/>
</dbReference>
<dbReference type="Gene3D" id="3.40.50.1820">
    <property type="entry name" value="alpha/beta hydrolase"/>
    <property type="match status" value="1"/>
</dbReference>
<organism evidence="2 3">
    <name type="scientific">Tamaricihabitans halophyticus</name>
    <dbReference type="NCBI Taxonomy" id="1262583"/>
    <lineage>
        <taxon>Bacteria</taxon>
        <taxon>Bacillati</taxon>
        <taxon>Actinomycetota</taxon>
        <taxon>Actinomycetes</taxon>
        <taxon>Pseudonocardiales</taxon>
        <taxon>Pseudonocardiaceae</taxon>
        <taxon>Tamaricihabitans</taxon>
    </lineage>
</organism>
<sequence length="283" mass="31117">MTGRTVDNSANVGFVATEHWSWALAGHAGEIRARTWPNPRAHWLAVLVHGYGEHIGRYQHVADALIEAGAVVIGNDHVGHGESAGERVLFRDFESVVDDLHEVIVQTDAEHRNLPIVLIGHSLGGMIATRYAQRHRDELTALVLSGPVLGSWKALDLLKYEEIPEDPIDVSTLSRDPGVGSAYAADPLVWHGPFRRRTLWAIEKCLGTIDAHGPFGDDLPALWLHGGEDELVPIAETRTGIDRVRGLGFEEIEYPGARHEIFNETNSKQVLGDVVSFVHRVLG</sequence>
<name>A0A4R2R3R6_9PSEU</name>
<dbReference type="EMBL" id="SLXQ01000001">
    <property type="protein sequence ID" value="TCP56514.1"/>
    <property type="molecule type" value="Genomic_DNA"/>
</dbReference>
<evidence type="ECO:0000313" key="3">
    <source>
        <dbReference type="Proteomes" id="UP000294911"/>
    </source>
</evidence>
<reference evidence="2 3" key="1">
    <citation type="submission" date="2019-03" db="EMBL/GenBank/DDBJ databases">
        <title>Genomic Encyclopedia of Type Strains, Phase IV (KMG-IV): sequencing the most valuable type-strain genomes for metagenomic binning, comparative biology and taxonomic classification.</title>
        <authorList>
            <person name="Goeker M."/>
        </authorList>
    </citation>
    <scope>NUCLEOTIDE SEQUENCE [LARGE SCALE GENOMIC DNA]</scope>
    <source>
        <strain evidence="2 3">DSM 45765</strain>
    </source>
</reference>